<dbReference type="Gene3D" id="6.10.140.1620">
    <property type="match status" value="1"/>
</dbReference>
<comment type="similarity">
    <text evidence="1">Belongs to the ABI family.</text>
</comment>
<keyword evidence="5" id="KW-1185">Reference proteome</keyword>
<evidence type="ECO:0000256" key="2">
    <source>
        <dbReference type="ARBA" id="ARBA00025223"/>
    </source>
</evidence>
<dbReference type="EMBL" id="JBBPBN010000002">
    <property type="protein sequence ID" value="KAK9044727.1"/>
    <property type="molecule type" value="Genomic_DNA"/>
</dbReference>
<feature type="region of interest" description="Disordered" evidence="3">
    <location>
        <begin position="177"/>
        <end position="259"/>
    </location>
</feature>
<dbReference type="PANTHER" id="PTHR10460">
    <property type="entry name" value="ABL INTERACTOR FAMILY MEMBER"/>
    <property type="match status" value="1"/>
</dbReference>
<proteinExistence type="inferred from homology"/>
<comment type="function">
    <text evidence="2">Involved in regulation of actin and microtubule organization. Part of a WAVE complex that activates the Arp2/3 complex.</text>
</comment>
<evidence type="ECO:0000313" key="5">
    <source>
        <dbReference type="Proteomes" id="UP001396334"/>
    </source>
</evidence>
<sequence length="286" mass="32803">MTAVSVSVPVPQESSHRDELFMQQSLVFSDKLKDLKSLRKQLYSAAEYFEIAYGNQLQKQIVEETLKDYAIKALVNTVDHLGSVAYKINSFLDEKMSEYSGMELRLCCLEQRLKTCHDFVNLGDEAIPNDVANTRLKSHPTCRLAGLDLRRFKNIHHGFGVKAKPTAERVGLLMLRSPRPLPRQQRPQLFTSVSMNLRPENRSTSPRHFPLSRTGSPMSRSNSPNAKRRYPSEPRRTVSLSSVRERERGEDVEQYSTKSKRLFKAMLSLRKSKKDPPALYKFLDDN</sequence>
<dbReference type="PANTHER" id="PTHR10460:SF31">
    <property type="entry name" value="PROTEIN ABIL2-LIKE"/>
    <property type="match status" value="1"/>
</dbReference>
<evidence type="ECO:0000313" key="4">
    <source>
        <dbReference type="EMBL" id="KAK9044727.1"/>
    </source>
</evidence>
<evidence type="ECO:0000256" key="3">
    <source>
        <dbReference type="SAM" id="MobiDB-lite"/>
    </source>
</evidence>
<comment type="caution">
    <text evidence="4">The sequence shown here is derived from an EMBL/GenBank/DDBJ whole genome shotgun (WGS) entry which is preliminary data.</text>
</comment>
<gene>
    <name evidence="4" type="ORF">V6N11_058619</name>
</gene>
<dbReference type="Proteomes" id="UP001396334">
    <property type="component" value="Unassembled WGS sequence"/>
</dbReference>
<feature type="compositionally biased region" description="Low complexity" evidence="3">
    <location>
        <begin position="177"/>
        <end position="189"/>
    </location>
</feature>
<evidence type="ECO:0000256" key="1">
    <source>
        <dbReference type="ARBA" id="ARBA00010020"/>
    </source>
</evidence>
<name>A0ABR2U4S6_9ROSI</name>
<dbReference type="InterPro" id="IPR028457">
    <property type="entry name" value="ABI"/>
</dbReference>
<reference evidence="4 5" key="1">
    <citation type="journal article" date="2024" name="G3 (Bethesda)">
        <title>Genome assembly of Hibiscus sabdariffa L. provides insights into metabolisms of medicinal natural products.</title>
        <authorList>
            <person name="Kim T."/>
        </authorList>
    </citation>
    <scope>NUCLEOTIDE SEQUENCE [LARGE SCALE GENOMIC DNA]</scope>
    <source>
        <strain evidence="4">TK-2024</strain>
        <tissue evidence="4">Old leaves</tissue>
    </source>
</reference>
<feature type="compositionally biased region" description="Polar residues" evidence="3">
    <location>
        <begin position="213"/>
        <end position="225"/>
    </location>
</feature>
<accession>A0ABR2U4S6</accession>
<protein>
    <submittedName>
        <fullName evidence="4">Uncharacterized protein</fullName>
    </submittedName>
</protein>
<organism evidence="4 5">
    <name type="scientific">Hibiscus sabdariffa</name>
    <name type="common">roselle</name>
    <dbReference type="NCBI Taxonomy" id="183260"/>
    <lineage>
        <taxon>Eukaryota</taxon>
        <taxon>Viridiplantae</taxon>
        <taxon>Streptophyta</taxon>
        <taxon>Embryophyta</taxon>
        <taxon>Tracheophyta</taxon>
        <taxon>Spermatophyta</taxon>
        <taxon>Magnoliopsida</taxon>
        <taxon>eudicotyledons</taxon>
        <taxon>Gunneridae</taxon>
        <taxon>Pentapetalae</taxon>
        <taxon>rosids</taxon>
        <taxon>malvids</taxon>
        <taxon>Malvales</taxon>
        <taxon>Malvaceae</taxon>
        <taxon>Malvoideae</taxon>
        <taxon>Hibiscus</taxon>
    </lineage>
</organism>